<sequence>MSFLSILKPDSTEDDGLYGTSCTLNHTSLPAGVVRK</sequence>
<dbReference type="Proteomes" id="UP001497382">
    <property type="component" value="Unassembled WGS sequence"/>
</dbReference>
<protein>
    <submittedName>
        <fullName evidence="1">Uncharacterized protein</fullName>
    </submittedName>
</protein>
<accession>A0AAV1ZVZ6</accession>
<name>A0AAV1ZVZ6_9ARAC</name>
<evidence type="ECO:0000313" key="1">
    <source>
        <dbReference type="EMBL" id="CAL1275977.1"/>
    </source>
</evidence>
<organism evidence="1 2">
    <name type="scientific">Larinioides sclopetarius</name>
    <dbReference type="NCBI Taxonomy" id="280406"/>
    <lineage>
        <taxon>Eukaryota</taxon>
        <taxon>Metazoa</taxon>
        <taxon>Ecdysozoa</taxon>
        <taxon>Arthropoda</taxon>
        <taxon>Chelicerata</taxon>
        <taxon>Arachnida</taxon>
        <taxon>Araneae</taxon>
        <taxon>Araneomorphae</taxon>
        <taxon>Entelegynae</taxon>
        <taxon>Araneoidea</taxon>
        <taxon>Araneidae</taxon>
        <taxon>Larinioides</taxon>
    </lineage>
</organism>
<dbReference type="AlphaFoldDB" id="A0AAV1ZVZ6"/>
<proteinExistence type="predicted"/>
<dbReference type="EMBL" id="CAXIEN010000090">
    <property type="protein sequence ID" value="CAL1275977.1"/>
    <property type="molecule type" value="Genomic_DNA"/>
</dbReference>
<keyword evidence="2" id="KW-1185">Reference proteome</keyword>
<comment type="caution">
    <text evidence="1">The sequence shown here is derived from an EMBL/GenBank/DDBJ whole genome shotgun (WGS) entry which is preliminary data.</text>
</comment>
<evidence type="ECO:0000313" key="2">
    <source>
        <dbReference type="Proteomes" id="UP001497382"/>
    </source>
</evidence>
<reference evidence="1 2" key="1">
    <citation type="submission" date="2024-04" db="EMBL/GenBank/DDBJ databases">
        <authorList>
            <person name="Rising A."/>
            <person name="Reimegard J."/>
            <person name="Sonavane S."/>
            <person name="Akerstrom W."/>
            <person name="Nylinder S."/>
            <person name="Hedman E."/>
            <person name="Kallberg Y."/>
        </authorList>
    </citation>
    <scope>NUCLEOTIDE SEQUENCE [LARGE SCALE GENOMIC DNA]</scope>
</reference>
<gene>
    <name evidence="1" type="ORF">LARSCL_LOCUS8407</name>
</gene>